<organism evidence="1 2">
    <name type="scientific">Caerostris extrusa</name>
    <name type="common">Bark spider</name>
    <name type="synonym">Caerostris bankana</name>
    <dbReference type="NCBI Taxonomy" id="172846"/>
    <lineage>
        <taxon>Eukaryota</taxon>
        <taxon>Metazoa</taxon>
        <taxon>Ecdysozoa</taxon>
        <taxon>Arthropoda</taxon>
        <taxon>Chelicerata</taxon>
        <taxon>Arachnida</taxon>
        <taxon>Araneae</taxon>
        <taxon>Araneomorphae</taxon>
        <taxon>Entelegynae</taxon>
        <taxon>Araneoidea</taxon>
        <taxon>Araneidae</taxon>
        <taxon>Caerostris</taxon>
    </lineage>
</organism>
<evidence type="ECO:0000313" key="1">
    <source>
        <dbReference type="EMBL" id="GIY88320.1"/>
    </source>
</evidence>
<name>A0AAV4X2U1_CAEEX</name>
<gene>
    <name evidence="1" type="ORF">CEXT_219091</name>
</gene>
<evidence type="ECO:0000313" key="2">
    <source>
        <dbReference type="Proteomes" id="UP001054945"/>
    </source>
</evidence>
<reference evidence="1 2" key="1">
    <citation type="submission" date="2021-06" db="EMBL/GenBank/DDBJ databases">
        <title>Caerostris extrusa draft genome.</title>
        <authorList>
            <person name="Kono N."/>
            <person name="Arakawa K."/>
        </authorList>
    </citation>
    <scope>NUCLEOTIDE SEQUENCE [LARGE SCALE GENOMIC DNA]</scope>
</reference>
<accession>A0AAV4X2U1</accession>
<proteinExistence type="predicted"/>
<dbReference type="AlphaFoldDB" id="A0AAV4X2U1"/>
<dbReference type="EMBL" id="BPLR01017050">
    <property type="protein sequence ID" value="GIY88320.1"/>
    <property type="molecule type" value="Genomic_DNA"/>
</dbReference>
<protein>
    <submittedName>
        <fullName evidence="1">Uncharacterized protein</fullName>
    </submittedName>
</protein>
<keyword evidence="2" id="KW-1185">Reference proteome</keyword>
<sequence>MCPLPFLNLCIPHVEPLKVEEPCTNIQQSNSKYYVFVVMNSKPKGRTREAAPRKGTERDKIDYESEWKAGKNRLFGDLSYLRYYGHKDELIMNGFFLFFGMSVYCEFFYSHLLLTCQIFPGVFCVC</sequence>
<comment type="caution">
    <text evidence="1">The sequence shown here is derived from an EMBL/GenBank/DDBJ whole genome shotgun (WGS) entry which is preliminary data.</text>
</comment>
<dbReference type="Proteomes" id="UP001054945">
    <property type="component" value="Unassembled WGS sequence"/>
</dbReference>